<sequence length="323" mass="36404">MKPFVYVTKPVPKEIEEMLAEHCEYEIWTSRERIPRTTLLEKIKEADGLLTSGTKIDRELLSNALKLKIVSNNSVGYDNFDIEAMKEKSVIGTHTPYILDDTVADLAFGLILSSARRIAELDRYVREGKWTKSEDDESLFGSDVHHRTLGIIGMGRIGEQVAKRAALGFDMEVLYYSRSRKPDTEKKTGAVYTGFHELLERSDFIVLVTPLTDETYRLIGEAEFKKMKPSSIFINISRGKTVDEQALIQALKEGWIKGAGLDVFEKEPIEKDNPLLSLSNVTLVPHIGSSTHVTHVNMLKSAVQNLIDGLQGKRPKDIVKELR</sequence>
<dbReference type="PANTHER" id="PTHR10996">
    <property type="entry name" value="2-HYDROXYACID DEHYDROGENASE-RELATED"/>
    <property type="match status" value="1"/>
</dbReference>
<evidence type="ECO:0000313" key="8">
    <source>
        <dbReference type="Proteomes" id="UP000435910"/>
    </source>
</evidence>
<evidence type="ECO:0000256" key="1">
    <source>
        <dbReference type="ARBA" id="ARBA00005854"/>
    </source>
</evidence>
<keyword evidence="2 3" id="KW-0560">Oxidoreductase</keyword>
<evidence type="ECO:0000256" key="3">
    <source>
        <dbReference type="RuleBase" id="RU003719"/>
    </source>
</evidence>
<dbReference type="Proteomes" id="UP000595038">
    <property type="component" value="Chromosome"/>
</dbReference>
<accession>A0A415J894</accession>
<feature type="domain" description="D-isomer specific 2-hydroxyacid dehydrogenase NAD-binding" evidence="5">
    <location>
        <begin position="108"/>
        <end position="288"/>
    </location>
</feature>
<comment type="similarity">
    <text evidence="1 3">Belongs to the D-isomer specific 2-hydroxyacid dehydrogenase family.</text>
</comment>
<dbReference type="GO" id="GO:0051287">
    <property type="term" value="F:NAD binding"/>
    <property type="evidence" value="ECO:0007669"/>
    <property type="project" value="InterPro"/>
</dbReference>
<dbReference type="SUPFAM" id="SSF52283">
    <property type="entry name" value="Formate/glycerate dehydrogenase catalytic domain-like"/>
    <property type="match status" value="1"/>
</dbReference>
<gene>
    <name evidence="7" type="ORF">CHCC16736_4024</name>
    <name evidence="6" type="ORF">I6G80_06610</name>
</gene>
<dbReference type="Pfam" id="PF02826">
    <property type="entry name" value="2-Hacid_dh_C"/>
    <property type="match status" value="1"/>
</dbReference>
<dbReference type="GO" id="GO:0005829">
    <property type="term" value="C:cytosol"/>
    <property type="evidence" value="ECO:0007669"/>
    <property type="project" value="TreeGrafter"/>
</dbReference>
<dbReference type="GeneID" id="92859705"/>
<dbReference type="GO" id="GO:0016618">
    <property type="term" value="F:hydroxypyruvate reductase [NAD(P)H] activity"/>
    <property type="evidence" value="ECO:0007669"/>
    <property type="project" value="TreeGrafter"/>
</dbReference>
<keyword evidence="7" id="KW-0670">Pyruvate</keyword>
<feature type="domain" description="D-isomer specific 2-hydroxyacid dehydrogenase catalytic" evidence="4">
    <location>
        <begin position="5"/>
        <end position="319"/>
    </location>
</feature>
<dbReference type="FunFam" id="3.40.50.720:FF:000462">
    <property type="entry name" value="Glyoxylate reductase (NADP+)"/>
    <property type="match status" value="1"/>
</dbReference>
<dbReference type="SUPFAM" id="SSF51735">
    <property type="entry name" value="NAD(P)-binding Rossmann-fold domains"/>
    <property type="match status" value="1"/>
</dbReference>
<protein>
    <submittedName>
        <fullName evidence="6">D-glycerate dehydrogenase</fullName>
    </submittedName>
    <submittedName>
        <fullName evidence="7">Glyoxylate/hydroxypyruvate reductase B</fullName>
    </submittedName>
</protein>
<dbReference type="CDD" id="cd05301">
    <property type="entry name" value="GDH"/>
    <property type="match status" value="1"/>
</dbReference>
<dbReference type="Proteomes" id="UP000435910">
    <property type="component" value="Unassembled WGS sequence"/>
</dbReference>
<proteinExistence type="inferred from homology"/>
<dbReference type="InterPro" id="IPR006139">
    <property type="entry name" value="D-isomer_2_OHA_DH_cat_dom"/>
</dbReference>
<dbReference type="OMA" id="MNVLYYN"/>
<dbReference type="InterPro" id="IPR006140">
    <property type="entry name" value="D-isomer_DH_NAD-bd"/>
</dbReference>
<dbReference type="InterPro" id="IPR036291">
    <property type="entry name" value="NAD(P)-bd_dom_sf"/>
</dbReference>
<evidence type="ECO:0000256" key="2">
    <source>
        <dbReference type="ARBA" id="ARBA00023002"/>
    </source>
</evidence>
<dbReference type="RefSeq" id="WP_009329636.1">
    <property type="nucleotide sequence ID" value="NZ_BEXU01000043.1"/>
</dbReference>
<dbReference type="Pfam" id="PF00389">
    <property type="entry name" value="2-Hacid_dh"/>
    <property type="match status" value="1"/>
</dbReference>
<dbReference type="PROSITE" id="PS00065">
    <property type="entry name" value="D_2_HYDROXYACID_DH_1"/>
    <property type="match status" value="1"/>
</dbReference>
<organism evidence="7 8">
    <name type="scientific">Bacillus licheniformis</name>
    <dbReference type="NCBI Taxonomy" id="1402"/>
    <lineage>
        <taxon>Bacteria</taxon>
        <taxon>Bacillati</taxon>
        <taxon>Bacillota</taxon>
        <taxon>Bacilli</taxon>
        <taxon>Bacillales</taxon>
        <taxon>Bacillaceae</taxon>
        <taxon>Bacillus</taxon>
    </lineage>
</organism>
<evidence type="ECO:0000259" key="5">
    <source>
        <dbReference type="Pfam" id="PF02826"/>
    </source>
</evidence>
<dbReference type="GO" id="GO:0030267">
    <property type="term" value="F:glyoxylate reductase (NADPH) activity"/>
    <property type="evidence" value="ECO:0007669"/>
    <property type="project" value="TreeGrafter"/>
</dbReference>
<reference evidence="7 8" key="1">
    <citation type="submission" date="2019-06" db="EMBL/GenBank/DDBJ databases">
        <title>Genome sequence analysis of &gt;100 Bacillus licheniformis strains suggests intrinsic resistance to this species.</title>
        <authorList>
            <person name="Wels M."/>
            <person name="Siezen R.J."/>
            <person name="Johansen E."/>
            <person name="Stuer-Lauridsen B."/>
            <person name="Bjerre K."/>
            <person name="Nielsen B.K.K."/>
        </authorList>
    </citation>
    <scope>NUCLEOTIDE SEQUENCE [LARGE SCALE GENOMIC DNA]</scope>
    <source>
        <strain evidence="7 8">BAC-16736</strain>
    </source>
</reference>
<evidence type="ECO:0000313" key="9">
    <source>
        <dbReference type="Proteomes" id="UP000595038"/>
    </source>
</evidence>
<dbReference type="AlphaFoldDB" id="A0A415J894"/>
<dbReference type="EMBL" id="CP065647">
    <property type="protein sequence ID" value="QPR73932.1"/>
    <property type="molecule type" value="Genomic_DNA"/>
</dbReference>
<dbReference type="InterPro" id="IPR029752">
    <property type="entry name" value="D-isomer_DH_CS1"/>
</dbReference>
<dbReference type="Gene3D" id="3.40.50.720">
    <property type="entry name" value="NAD(P)-binding Rossmann-like Domain"/>
    <property type="match status" value="2"/>
</dbReference>
<dbReference type="InterPro" id="IPR050223">
    <property type="entry name" value="D-isomer_2-hydroxyacid_DH"/>
</dbReference>
<dbReference type="EMBL" id="NILC01000004">
    <property type="protein sequence ID" value="TWL33212.1"/>
    <property type="molecule type" value="Genomic_DNA"/>
</dbReference>
<evidence type="ECO:0000313" key="6">
    <source>
        <dbReference type="EMBL" id="QPR73932.1"/>
    </source>
</evidence>
<evidence type="ECO:0000259" key="4">
    <source>
        <dbReference type="Pfam" id="PF00389"/>
    </source>
</evidence>
<name>A0A415J894_BACLI</name>
<evidence type="ECO:0000313" key="7">
    <source>
        <dbReference type="EMBL" id="TWL33212.1"/>
    </source>
</evidence>
<dbReference type="PANTHER" id="PTHR10996:SF283">
    <property type="entry name" value="GLYOXYLATE_HYDROXYPYRUVATE REDUCTASE B"/>
    <property type="match status" value="1"/>
</dbReference>
<reference evidence="6 9" key="2">
    <citation type="submission" date="2020-12" db="EMBL/GenBank/DDBJ databases">
        <title>FDA dAtabase for Regulatory Grade micrObial Sequences (FDA-ARGOS): Supporting development and validation of Infectious Disease Dx tests.</title>
        <authorList>
            <person name="Nelson B."/>
            <person name="Plummer A."/>
            <person name="Tallon L."/>
            <person name="Sadzewicz L."/>
            <person name="Zhao X."/>
            <person name="Boylan J."/>
            <person name="Ott S."/>
            <person name="Bowen H."/>
            <person name="Vavikolanu K."/>
            <person name="Mehta A."/>
            <person name="Aluvathingal J."/>
            <person name="Nadendla S."/>
            <person name="Myers T."/>
            <person name="Yan Y."/>
            <person name="Sichtig H."/>
        </authorList>
    </citation>
    <scope>NUCLEOTIDE SEQUENCE [LARGE SCALE GENOMIC DNA]</scope>
    <source>
        <strain evidence="6 9">FDAARGOS_923</strain>
    </source>
</reference>